<protein>
    <submittedName>
        <fullName evidence="1">Uncharacterized protein</fullName>
    </submittedName>
</protein>
<keyword evidence="2" id="KW-1185">Reference proteome</keyword>
<gene>
    <name evidence="1" type="ORF">G2W53_013695</name>
</gene>
<reference evidence="1" key="1">
    <citation type="submission" date="2020-09" db="EMBL/GenBank/DDBJ databases">
        <title>Genome-Enabled Discovery of Anthraquinone Biosynthesis in Senna tora.</title>
        <authorList>
            <person name="Kang S.-H."/>
            <person name="Pandey R.P."/>
            <person name="Lee C.-M."/>
            <person name="Sim J.-S."/>
            <person name="Jeong J.-T."/>
            <person name="Choi B.-S."/>
            <person name="Jung M."/>
            <person name="Ginzburg D."/>
            <person name="Zhao K."/>
            <person name="Won S.Y."/>
            <person name="Oh T.-J."/>
            <person name="Yu Y."/>
            <person name="Kim N.-H."/>
            <person name="Lee O.R."/>
            <person name="Lee T.-H."/>
            <person name="Bashyal P."/>
            <person name="Kim T.-S."/>
            <person name="Lee W.-H."/>
            <person name="Kawkins C."/>
            <person name="Kim C.-K."/>
            <person name="Kim J.S."/>
            <person name="Ahn B.O."/>
            <person name="Rhee S.Y."/>
            <person name="Sohng J.K."/>
        </authorList>
    </citation>
    <scope>NUCLEOTIDE SEQUENCE</scope>
    <source>
        <tissue evidence="1">Leaf</tissue>
    </source>
</reference>
<proteinExistence type="predicted"/>
<dbReference type="EMBL" id="JAAIUW010000005">
    <property type="protein sequence ID" value="KAF7831362.1"/>
    <property type="molecule type" value="Genomic_DNA"/>
</dbReference>
<accession>A0A834TZR6</accession>
<evidence type="ECO:0000313" key="2">
    <source>
        <dbReference type="Proteomes" id="UP000634136"/>
    </source>
</evidence>
<organism evidence="1 2">
    <name type="scientific">Senna tora</name>
    <dbReference type="NCBI Taxonomy" id="362788"/>
    <lineage>
        <taxon>Eukaryota</taxon>
        <taxon>Viridiplantae</taxon>
        <taxon>Streptophyta</taxon>
        <taxon>Embryophyta</taxon>
        <taxon>Tracheophyta</taxon>
        <taxon>Spermatophyta</taxon>
        <taxon>Magnoliopsida</taxon>
        <taxon>eudicotyledons</taxon>
        <taxon>Gunneridae</taxon>
        <taxon>Pentapetalae</taxon>
        <taxon>rosids</taxon>
        <taxon>fabids</taxon>
        <taxon>Fabales</taxon>
        <taxon>Fabaceae</taxon>
        <taxon>Caesalpinioideae</taxon>
        <taxon>Cassia clade</taxon>
        <taxon>Senna</taxon>
    </lineage>
</organism>
<name>A0A834TZR6_9FABA</name>
<dbReference type="AlphaFoldDB" id="A0A834TZR6"/>
<dbReference type="Proteomes" id="UP000634136">
    <property type="component" value="Unassembled WGS sequence"/>
</dbReference>
<evidence type="ECO:0000313" key="1">
    <source>
        <dbReference type="EMBL" id="KAF7831362.1"/>
    </source>
</evidence>
<sequence>MASDLIDDIRGMNTRDMTGAIIPALMPRIPSELRS</sequence>
<comment type="caution">
    <text evidence="1">The sequence shown here is derived from an EMBL/GenBank/DDBJ whole genome shotgun (WGS) entry which is preliminary data.</text>
</comment>